<reference evidence="2" key="1">
    <citation type="submission" date="2023-01" db="EMBL/GenBank/DDBJ databases">
        <title>Genome assembly of the deep-sea coral Lophelia pertusa.</title>
        <authorList>
            <person name="Herrera S."/>
            <person name="Cordes E."/>
        </authorList>
    </citation>
    <scope>NUCLEOTIDE SEQUENCE</scope>
    <source>
        <strain evidence="2">USNM1676648</strain>
        <tissue evidence="2">Polyp</tissue>
    </source>
</reference>
<dbReference type="EMBL" id="MU826848">
    <property type="protein sequence ID" value="KAJ7371346.1"/>
    <property type="molecule type" value="Genomic_DNA"/>
</dbReference>
<gene>
    <name evidence="2" type="ORF">OS493_026447</name>
</gene>
<dbReference type="Proteomes" id="UP001163046">
    <property type="component" value="Unassembled WGS sequence"/>
</dbReference>
<sequence>MMETVYITAGFAWKPEAHVDTKHVELLISKAEDIYQDHFDNNDVLIHSVKYSTYNLEQWNADGGSFCVCPSLEPGVYQFVFRVDNGEEKQLKISDYYEQTFLGNGRAVNYIELNMAYGNTNQRKLIRSYGDLSNVTSTSCERSHLDKKSNINNRSSGSQRHKSCTLL</sequence>
<protein>
    <submittedName>
        <fullName evidence="2">Uncharacterized protein</fullName>
    </submittedName>
</protein>
<dbReference type="AlphaFoldDB" id="A0A9W9YXT8"/>
<evidence type="ECO:0000313" key="3">
    <source>
        <dbReference type="Proteomes" id="UP001163046"/>
    </source>
</evidence>
<keyword evidence="3" id="KW-1185">Reference proteome</keyword>
<evidence type="ECO:0000256" key="1">
    <source>
        <dbReference type="SAM" id="MobiDB-lite"/>
    </source>
</evidence>
<dbReference type="OrthoDB" id="5977461at2759"/>
<organism evidence="2 3">
    <name type="scientific">Desmophyllum pertusum</name>
    <dbReference type="NCBI Taxonomy" id="174260"/>
    <lineage>
        <taxon>Eukaryota</taxon>
        <taxon>Metazoa</taxon>
        <taxon>Cnidaria</taxon>
        <taxon>Anthozoa</taxon>
        <taxon>Hexacorallia</taxon>
        <taxon>Scleractinia</taxon>
        <taxon>Caryophylliina</taxon>
        <taxon>Caryophylliidae</taxon>
        <taxon>Desmophyllum</taxon>
    </lineage>
</organism>
<accession>A0A9W9YXT8</accession>
<proteinExistence type="predicted"/>
<name>A0A9W9YXT8_9CNID</name>
<evidence type="ECO:0000313" key="2">
    <source>
        <dbReference type="EMBL" id="KAJ7371346.1"/>
    </source>
</evidence>
<comment type="caution">
    <text evidence="2">The sequence shown here is derived from an EMBL/GenBank/DDBJ whole genome shotgun (WGS) entry which is preliminary data.</text>
</comment>
<feature type="region of interest" description="Disordered" evidence="1">
    <location>
        <begin position="146"/>
        <end position="167"/>
    </location>
</feature>